<dbReference type="PROSITE" id="PS51987">
    <property type="entry name" value="GS_CATALYTIC"/>
    <property type="match status" value="1"/>
</dbReference>
<keyword evidence="1" id="KW-0436">Ligase</keyword>
<dbReference type="Gene3D" id="3.30.590.10">
    <property type="entry name" value="Glutamine synthetase/guanido kinase, catalytic domain"/>
    <property type="match status" value="1"/>
</dbReference>
<dbReference type="SMART" id="SM01230">
    <property type="entry name" value="Gln-synt_C"/>
    <property type="match status" value="1"/>
</dbReference>
<dbReference type="PANTHER" id="PTHR43785">
    <property type="entry name" value="GAMMA-GLUTAMYLPUTRESCINE SYNTHETASE"/>
    <property type="match status" value="1"/>
</dbReference>
<evidence type="ECO:0000256" key="3">
    <source>
        <dbReference type="RuleBase" id="RU000384"/>
    </source>
</evidence>
<evidence type="ECO:0000313" key="5">
    <source>
        <dbReference type="EMBL" id="KAK4172913.1"/>
    </source>
</evidence>
<dbReference type="GO" id="GO:0004356">
    <property type="term" value="F:glutamine synthetase activity"/>
    <property type="evidence" value="ECO:0007669"/>
    <property type="project" value="InterPro"/>
</dbReference>
<dbReference type="PANTHER" id="PTHR43785:SF2">
    <property type="entry name" value="TYPE-1 GLUTAMINE SYNTHETASE 1"/>
    <property type="match status" value="1"/>
</dbReference>
<reference evidence="5" key="1">
    <citation type="journal article" date="2023" name="Mol. Phylogenet. Evol.">
        <title>Genome-scale phylogeny and comparative genomics of the fungal order Sordariales.</title>
        <authorList>
            <person name="Hensen N."/>
            <person name="Bonometti L."/>
            <person name="Westerberg I."/>
            <person name="Brannstrom I.O."/>
            <person name="Guillou S."/>
            <person name="Cros-Aarteil S."/>
            <person name="Calhoun S."/>
            <person name="Haridas S."/>
            <person name="Kuo A."/>
            <person name="Mondo S."/>
            <person name="Pangilinan J."/>
            <person name="Riley R."/>
            <person name="LaButti K."/>
            <person name="Andreopoulos B."/>
            <person name="Lipzen A."/>
            <person name="Chen C."/>
            <person name="Yan M."/>
            <person name="Daum C."/>
            <person name="Ng V."/>
            <person name="Clum A."/>
            <person name="Steindorff A."/>
            <person name="Ohm R.A."/>
            <person name="Martin F."/>
            <person name="Silar P."/>
            <person name="Natvig D.O."/>
            <person name="Lalanne C."/>
            <person name="Gautier V."/>
            <person name="Ament-Velasquez S.L."/>
            <person name="Kruys A."/>
            <person name="Hutchinson M.I."/>
            <person name="Powell A.J."/>
            <person name="Barry K."/>
            <person name="Miller A.N."/>
            <person name="Grigoriev I.V."/>
            <person name="Debuchy R."/>
            <person name="Gladieux P."/>
            <person name="Hiltunen Thoren M."/>
            <person name="Johannesson H."/>
        </authorList>
    </citation>
    <scope>NUCLEOTIDE SEQUENCE</scope>
    <source>
        <strain evidence="5">CBS 892.96</strain>
    </source>
</reference>
<evidence type="ECO:0000259" key="4">
    <source>
        <dbReference type="PROSITE" id="PS51987"/>
    </source>
</evidence>
<comment type="caution">
    <text evidence="5">The sequence shown here is derived from an EMBL/GenBank/DDBJ whole genome shotgun (WGS) entry which is preliminary data.</text>
</comment>
<dbReference type="Proteomes" id="UP001302321">
    <property type="component" value="Unassembled WGS sequence"/>
</dbReference>
<evidence type="ECO:0000256" key="1">
    <source>
        <dbReference type="ARBA" id="ARBA00022598"/>
    </source>
</evidence>
<reference evidence="5" key="2">
    <citation type="submission" date="2023-05" db="EMBL/GenBank/DDBJ databases">
        <authorList>
            <consortium name="Lawrence Berkeley National Laboratory"/>
            <person name="Steindorff A."/>
            <person name="Hensen N."/>
            <person name="Bonometti L."/>
            <person name="Westerberg I."/>
            <person name="Brannstrom I.O."/>
            <person name="Guillou S."/>
            <person name="Cros-Aarteil S."/>
            <person name="Calhoun S."/>
            <person name="Haridas S."/>
            <person name="Kuo A."/>
            <person name="Mondo S."/>
            <person name="Pangilinan J."/>
            <person name="Riley R."/>
            <person name="Labutti K."/>
            <person name="Andreopoulos B."/>
            <person name="Lipzen A."/>
            <person name="Chen C."/>
            <person name="Yanf M."/>
            <person name="Daum C."/>
            <person name="Ng V."/>
            <person name="Clum A."/>
            <person name="Ohm R."/>
            <person name="Martin F."/>
            <person name="Silar P."/>
            <person name="Natvig D."/>
            <person name="Lalanne C."/>
            <person name="Gautier V."/>
            <person name="Ament-Velasquez S.L."/>
            <person name="Kruys A."/>
            <person name="Hutchinson M.I."/>
            <person name="Powell A.J."/>
            <person name="Barry K."/>
            <person name="Miller A.N."/>
            <person name="Grigoriev I.V."/>
            <person name="Debuchy R."/>
            <person name="Gladieux P."/>
            <person name="Thoren M.H."/>
            <person name="Johannesson H."/>
        </authorList>
    </citation>
    <scope>NUCLEOTIDE SEQUENCE</scope>
    <source>
        <strain evidence="5">CBS 892.96</strain>
    </source>
</reference>
<dbReference type="AlphaFoldDB" id="A0AAN7A3P7"/>
<evidence type="ECO:0000256" key="2">
    <source>
        <dbReference type="PROSITE-ProRule" id="PRU01331"/>
    </source>
</evidence>
<feature type="domain" description="GS catalytic" evidence="4">
    <location>
        <begin position="127"/>
        <end position="364"/>
    </location>
</feature>
<dbReference type="InterPro" id="IPR008146">
    <property type="entry name" value="Gln_synth_cat_dom"/>
</dbReference>
<evidence type="ECO:0000313" key="6">
    <source>
        <dbReference type="Proteomes" id="UP001302321"/>
    </source>
</evidence>
<dbReference type="SUPFAM" id="SSF55931">
    <property type="entry name" value="Glutamine synthetase/guanido kinase"/>
    <property type="match status" value="1"/>
</dbReference>
<dbReference type="InterPro" id="IPR014746">
    <property type="entry name" value="Gln_synth/guanido_kin_cat_dom"/>
</dbReference>
<keyword evidence="6" id="KW-1185">Reference proteome</keyword>
<comment type="similarity">
    <text evidence="2 3">Belongs to the glutamine synthetase family.</text>
</comment>
<name>A0AAN7A3P7_9PEZI</name>
<dbReference type="Pfam" id="PF00120">
    <property type="entry name" value="Gln-synt_C"/>
    <property type="match status" value="1"/>
</dbReference>
<protein>
    <recommendedName>
        <fullName evidence="4">GS catalytic domain-containing protein</fullName>
    </recommendedName>
</protein>
<proteinExistence type="inferred from homology"/>
<sequence length="364" mass="40524">MLIRSPQQLNNLPNPSNIRFIRLQWLDFSSTLRSHVLPIPHLLSLTKSGRYHGLSGLNKLLIDSFVAYYDRDKTFTRDQSYRLPDFSSLRQAPSLPNHATVFCNFSEDISTRLPTSSPPPKISHLCPHLSLQNAVREAKEMSLKILVGFEIEPTRRPTSPTCGSRQAQLSGARNLEANLMLEIFSEITNDLHQSGVVQVQHFQAEATGNQFEIVTAPLPPLKAADALVVTREAIRRVCTRGGKWRCRFIRGGEMNGLYLNISVVSPAGITGREEYDGFLAGVLENVDELCALGMPRPESYKRTVSGGSCVGSFKAWGTQNREVFVRKKGMGFWEVRFLDHTAQVHLFLGPLMFAGLDGIRGTGS</sequence>
<accession>A0AAN7A3P7</accession>
<organism evidence="5 6">
    <name type="scientific">Triangularia setosa</name>
    <dbReference type="NCBI Taxonomy" id="2587417"/>
    <lineage>
        <taxon>Eukaryota</taxon>
        <taxon>Fungi</taxon>
        <taxon>Dikarya</taxon>
        <taxon>Ascomycota</taxon>
        <taxon>Pezizomycotina</taxon>
        <taxon>Sordariomycetes</taxon>
        <taxon>Sordariomycetidae</taxon>
        <taxon>Sordariales</taxon>
        <taxon>Podosporaceae</taxon>
        <taxon>Triangularia</taxon>
    </lineage>
</organism>
<dbReference type="EMBL" id="MU866383">
    <property type="protein sequence ID" value="KAK4172913.1"/>
    <property type="molecule type" value="Genomic_DNA"/>
</dbReference>
<gene>
    <name evidence="5" type="ORF">QBC36DRAFT_390090</name>
</gene>